<reference evidence="1 2" key="1">
    <citation type="submission" date="2018-04" db="EMBL/GenBank/DDBJ databases">
        <title>Thalassorhabdus spongiae gen. nov., sp. nov., isolated from a marine sponge in South-West Iceland.</title>
        <authorList>
            <person name="Knobloch S."/>
            <person name="Daussin A."/>
            <person name="Johannsson R."/>
            <person name="Marteinsson V.T."/>
        </authorList>
    </citation>
    <scope>NUCLEOTIDE SEQUENCE [LARGE SCALE GENOMIC DNA]</scope>
    <source>
        <strain evidence="1 2">Hp12</strain>
    </source>
</reference>
<sequence length="153" mass="18110">MENGLIYIGKPYSNCTGHMLKFMKEAIESEHFNGKYKILHCYRMELLGETDKIDYRLPGLHALFDYLPIHHGLWQDLRVTTDESLIKNFGTLRQSFSYKPEGFLTQYTPDLIDHFEKLNQDFFHYHPVLSLCKTLNASWATKDIARVRVFREF</sequence>
<evidence type="ECO:0000313" key="2">
    <source>
        <dbReference type="Proteomes" id="UP000244906"/>
    </source>
</evidence>
<gene>
    <name evidence="1" type="ORF">DC094_08270</name>
</gene>
<evidence type="ECO:0000313" key="1">
    <source>
        <dbReference type="EMBL" id="PVZ70566.1"/>
    </source>
</evidence>
<name>A0A2V1H4K2_9GAMM</name>
<dbReference type="Proteomes" id="UP000244906">
    <property type="component" value="Unassembled WGS sequence"/>
</dbReference>
<accession>A0A2V1H4K2</accession>
<dbReference type="AlphaFoldDB" id="A0A2V1H4K2"/>
<dbReference type="EMBL" id="QDDL01000002">
    <property type="protein sequence ID" value="PVZ70566.1"/>
    <property type="molecule type" value="Genomic_DNA"/>
</dbReference>
<proteinExistence type="predicted"/>
<protein>
    <submittedName>
        <fullName evidence="1">Uncharacterized protein</fullName>
    </submittedName>
</protein>
<keyword evidence="2" id="KW-1185">Reference proteome</keyword>
<comment type="caution">
    <text evidence="1">The sequence shown here is derived from an EMBL/GenBank/DDBJ whole genome shotgun (WGS) entry which is preliminary data.</text>
</comment>
<organism evidence="1 2">
    <name type="scientific">Pelagibaculum spongiae</name>
    <dbReference type="NCBI Taxonomy" id="2080658"/>
    <lineage>
        <taxon>Bacteria</taxon>
        <taxon>Pseudomonadati</taxon>
        <taxon>Pseudomonadota</taxon>
        <taxon>Gammaproteobacteria</taxon>
        <taxon>Oceanospirillales</taxon>
        <taxon>Pelagibaculum</taxon>
    </lineage>
</organism>